<dbReference type="PANTHER" id="PTHR43685:SF3">
    <property type="entry name" value="SLR2126 PROTEIN"/>
    <property type="match status" value="1"/>
</dbReference>
<dbReference type="AlphaFoldDB" id="A0AAU8M1H7"/>
<evidence type="ECO:0000256" key="1">
    <source>
        <dbReference type="ARBA" id="ARBA00022679"/>
    </source>
</evidence>
<dbReference type="SUPFAM" id="SSF53448">
    <property type="entry name" value="Nucleotide-diphospho-sugar transferases"/>
    <property type="match status" value="1"/>
</dbReference>
<dbReference type="Gene3D" id="3.90.550.10">
    <property type="entry name" value="Spore Coat Polysaccharide Biosynthesis Protein SpsA, Chain A"/>
    <property type="match status" value="1"/>
</dbReference>
<dbReference type="CDD" id="cd06420">
    <property type="entry name" value="GT2_Chondriotin_Pol_N"/>
    <property type="match status" value="1"/>
</dbReference>
<accession>A0AAU8M1H7</accession>
<gene>
    <name evidence="4" type="ORF">Q3M24_09640</name>
</gene>
<evidence type="ECO:0000259" key="2">
    <source>
        <dbReference type="Pfam" id="PF00535"/>
    </source>
</evidence>
<dbReference type="InterPro" id="IPR001173">
    <property type="entry name" value="Glyco_trans_2-like"/>
</dbReference>
<reference evidence="4" key="2">
    <citation type="submission" date="2024-06" db="EMBL/GenBank/DDBJ databases">
        <authorList>
            <person name="Plum-Jensen L.E."/>
            <person name="Schramm A."/>
            <person name="Marshall I.P.G."/>
        </authorList>
    </citation>
    <scope>NUCLEOTIDE SEQUENCE</scope>
    <source>
        <strain evidence="4">Rat1</strain>
    </source>
</reference>
<dbReference type="PANTHER" id="PTHR43685">
    <property type="entry name" value="GLYCOSYLTRANSFERASE"/>
    <property type="match status" value="1"/>
</dbReference>
<dbReference type="KEGG" id="eaj:Q3M24_09640"/>
<dbReference type="Pfam" id="PF00535">
    <property type="entry name" value="Glycos_transf_2"/>
    <property type="match status" value="1"/>
</dbReference>
<name>A0AAU8M1H7_9BACT</name>
<dbReference type="GO" id="GO:0016740">
    <property type="term" value="F:transferase activity"/>
    <property type="evidence" value="ECO:0007669"/>
    <property type="project" value="UniProtKB-KW"/>
</dbReference>
<protein>
    <submittedName>
        <fullName evidence="4">Glycosyltransferase family 2 protein</fullName>
    </submittedName>
</protein>
<dbReference type="InterPro" id="IPR027791">
    <property type="entry name" value="Galactosyl_T_C"/>
</dbReference>
<feature type="domain" description="Glycosyltransferase 2-like" evidence="2">
    <location>
        <begin position="4"/>
        <end position="133"/>
    </location>
</feature>
<evidence type="ECO:0000259" key="3">
    <source>
        <dbReference type="Pfam" id="PF02709"/>
    </source>
</evidence>
<dbReference type="InterPro" id="IPR029044">
    <property type="entry name" value="Nucleotide-diphossugar_trans"/>
</dbReference>
<dbReference type="EMBL" id="CP159373">
    <property type="protein sequence ID" value="XCN74975.1"/>
    <property type="molecule type" value="Genomic_DNA"/>
</dbReference>
<dbReference type="InterPro" id="IPR050834">
    <property type="entry name" value="Glycosyltransf_2"/>
</dbReference>
<sequence length="261" mass="29745">MKVSLIITTYNWKDALELSLLSGLEQKHKPVEIVVADDGSRADTGEMIAGVAARAPFPVIHSWQEDEGFRLSASRNKAIAKTSGEYIVLIDGDIIMEKHFIADHVFFAQQGCFVQGTRVLLKEGLSEEVLARKKMPETLCKKGVENRKNCLRSSFLSRLVSFKNRGMNGVRTCNFAFWRKDALAVNGFNEDFIGWGREDSEFTARLLNYGLMRRSVKFNALAYHLYHPRNDRSHLPENDRLLQDTIEQKKVWCEKGVNAYL</sequence>
<reference evidence="4" key="1">
    <citation type="journal article" date="2024" name="Syst. Appl. Microbiol.">
        <title>First single-strain enrichments of Electrothrix cable bacteria, description of E. aestuarii sp. nov. and E. rattekaaiensis sp. nov., and proposal of a cable bacteria taxonomy following the rules of the SeqCode.</title>
        <authorList>
            <person name="Plum-Jensen L.E."/>
            <person name="Schramm A."/>
            <person name="Marshall I.P.G."/>
        </authorList>
    </citation>
    <scope>NUCLEOTIDE SEQUENCE</scope>
    <source>
        <strain evidence="4">Rat1</strain>
    </source>
</reference>
<proteinExistence type="predicted"/>
<feature type="domain" description="Galactosyltransferase C-terminal" evidence="3">
    <location>
        <begin position="167"/>
        <end position="227"/>
    </location>
</feature>
<evidence type="ECO:0000313" key="4">
    <source>
        <dbReference type="EMBL" id="XCN74975.1"/>
    </source>
</evidence>
<organism evidence="4">
    <name type="scientific">Candidatus Electrothrix aestuarii</name>
    <dbReference type="NCBI Taxonomy" id="3062594"/>
    <lineage>
        <taxon>Bacteria</taxon>
        <taxon>Pseudomonadati</taxon>
        <taxon>Thermodesulfobacteriota</taxon>
        <taxon>Desulfobulbia</taxon>
        <taxon>Desulfobulbales</taxon>
        <taxon>Desulfobulbaceae</taxon>
        <taxon>Candidatus Electrothrix</taxon>
    </lineage>
</organism>
<dbReference type="Pfam" id="PF02709">
    <property type="entry name" value="Glyco_transf_7C"/>
    <property type="match status" value="1"/>
</dbReference>
<keyword evidence="1" id="KW-0808">Transferase</keyword>